<protein>
    <submittedName>
        <fullName evidence="1">Uncharacterized protein</fullName>
    </submittedName>
</protein>
<dbReference type="EnsemblMetazoa" id="OVOC12142.1">
    <property type="protein sequence ID" value="OVOC12142.1"/>
    <property type="gene ID" value="WBGene00248951"/>
</dbReference>
<keyword evidence="2" id="KW-1185">Reference proteome</keyword>
<sequence length="64" mass="7452">MMSELNANGLEFIVMRITEKNIPTVMNILREIKVLCNRFALQFPFLKATCQFAIFATYKKISFC</sequence>
<dbReference type="Proteomes" id="UP000024404">
    <property type="component" value="Unassembled WGS sequence"/>
</dbReference>
<dbReference type="EMBL" id="CMVM020000396">
    <property type="status" value="NOT_ANNOTATED_CDS"/>
    <property type="molecule type" value="Genomic_DNA"/>
</dbReference>
<proteinExistence type="predicted"/>
<name>A0A8R1TLM5_ONCVO</name>
<reference evidence="1" key="2">
    <citation type="submission" date="2022-06" db="UniProtKB">
        <authorList>
            <consortium name="EnsemblMetazoa"/>
        </authorList>
    </citation>
    <scope>IDENTIFICATION</scope>
</reference>
<organism evidence="1 2">
    <name type="scientific">Onchocerca volvulus</name>
    <dbReference type="NCBI Taxonomy" id="6282"/>
    <lineage>
        <taxon>Eukaryota</taxon>
        <taxon>Metazoa</taxon>
        <taxon>Ecdysozoa</taxon>
        <taxon>Nematoda</taxon>
        <taxon>Chromadorea</taxon>
        <taxon>Rhabditida</taxon>
        <taxon>Spirurina</taxon>
        <taxon>Spiruromorpha</taxon>
        <taxon>Filarioidea</taxon>
        <taxon>Onchocercidae</taxon>
        <taxon>Onchocerca</taxon>
    </lineage>
</organism>
<dbReference type="AlphaFoldDB" id="A0A8R1TLM5"/>
<evidence type="ECO:0000313" key="2">
    <source>
        <dbReference type="Proteomes" id="UP000024404"/>
    </source>
</evidence>
<reference evidence="2" key="1">
    <citation type="submission" date="2013-10" db="EMBL/GenBank/DDBJ databases">
        <title>Genome sequencing of Onchocerca volvulus.</title>
        <authorList>
            <person name="Cotton J."/>
            <person name="Tsai J."/>
            <person name="Stanley E."/>
            <person name="Tracey A."/>
            <person name="Holroyd N."/>
            <person name="Lustigman S."/>
            <person name="Berriman M."/>
        </authorList>
    </citation>
    <scope>NUCLEOTIDE SEQUENCE</scope>
</reference>
<accession>A0A8R1TLM5</accession>
<evidence type="ECO:0000313" key="1">
    <source>
        <dbReference type="EnsemblMetazoa" id="OVOC12142.1"/>
    </source>
</evidence>